<accession>A0ABS4XAW0</accession>
<dbReference type="Pfam" id="PF04464">
    <property type="entry name" value="Glyphos_transf"/>
    <property type="match status" value="1"/>
</dbReference>
<comment type="caution">
    <text evidence="1">The sequence shown here is derived from an EMBL/GenBank/DDBJ whole genome shotgun (WGS) entry which is preliminary data.</text>
</comment>
<evidence type="ECO:0008006" key="3">
    <source>
        <dbReference type="Google" id="ProtNLM"/>
    </source>
</evidence>
<dbReference type="InterPro" id="IPR007554">
    <property type="entry name" value="Glycerophosphate_synth"/>
</dbReference>
<dbReference type="Gene3D" id="3.40.50.12580">
    <property type="match status" value="1"/>
</dbReference>
<gene>
    <name evidence="1" type="ORF">JOF47_001115</name>
</gene>
<dbReference type="RefSeq" id="WP_209996466.1">
    <property type="nucleotide sequence ID" value="NZ_BAAAJY010000007.1"/>
</dbReference>
<organism evidence="1 2">
    <name type="scientific">Paeniglutamicibacter kerguelensis</name>
    <dbReference type="NCBI Taxonomy" id="254788"/>
    <lineage>
        <taxon>Bacteria</taxon>
        <taxon>Bacillati</taxon>
        <taxon>Actinomycetota</taxon>
        <taxon>Actinomycetes</taxon>
        <taxon>Micrococcales</taxon>
        <taxon>Micrococcaceae</taxon>
        <taxon>Paeniglutamicibacter</taxon>
    </lineage>
</organism>
<keyword evidence="2" id="KW-1185">Reference proteome</keyword>
<sequence>MHYFSKLMRIATKTVHKLNGAIHESSIRRNLNKTNPPFGETCDFVVFFADPLEQIYQVTQWIKPLESLSSSEQTVGFVVADPFVARELAMQTRLPIFLTRSMESYENFVLEREVRGVFYVNNSQANFTALRITSPTHIHLNHGESDKVSMVSNQLKAYDFAFVAGDAAVERIKSAIRRFNADRLYTIGRPQLDNQPSNPAQRNASRIEVLYAPTWEGDSRHMAYGSLPSMGAAIIEELLNDTRFTVVFRPHPKSGTWSKETRKALNHLENRISKASALDPVAGHRTDRTTDATAAMFNSDVVIGDNSAMTMDAVGLNKPILLSMSEAMRLQSATSTSTQRTVEALRHIGPENTGRIADLVVEVAAAPIPPSQLVLRDRVFGSESLGTGTERFIRAAKLAIEDTAG</sequence>
<reference evidence="1 2" key="1">
    <citation type="submission" date="2021-03" db="EMBL/GenBank/DDBJ databases">
        <title>Sequencing the genomes of 1000 actinobacteria strains.</title>
        <authorList>
            <person name="Klenk H.-P."/>
        </authorList>
    </citation>
    <scope>NUCLEOTIDE SEQUENCE [LARGE SCALE GENOMIC DNA]</scope>
    <source>
        <strain evidence="1 2">DSM 15797</strain>
    </source>
</reference>
<evidence type="ECO:0000313" key="1">
    <source>
        <dbReference type="EMBL" id="MBP2385604.1"/>
    </source>
</evidence>
<protein>
    <recommendedName>
        <fullName evidence="3">CDP-glycerol--glycerophosphate glycerophosphotransferase</fullName>
    </recommendedName>
</protein>
<proteinExistence type="predicted"/>
<dbReference type="Proteomes" id="UP001296993">
    <property type="component" value="Unassembled WGS sequence"/>
</dbReference>
<evidence type="ECO:0000313" key="2">
    <source>
        <dbReference type="Proteomes" id="UP001296993"/>
    </source>
</evidence>
<name>A0ABS4XAW0_9MICC</name>
<dbReference type="EMBL" id="JAGIOF010000001">
    <property type="protein sequence ID" value="MBP2385604.1"/>
    <property type="molecule type" value="Genomic_DNA"/>
</dbReference>
<dbReference type="InterPro" id="IPR043148">
    <property type="entry name" value="TagF_C"/>
</dbReference>
<dbReference type="SUPFAM" id="SSF53756">
    <property type="entry name" value="UDP-Glycosyltransferase/glycogen phosphorylase"/>
    <property type="match status" value="1"/>
</dbReference>